<gene>
    <name evidence="1" type="ORF">IPJ27_23635</name>
</gene>
<dbReference type="AlphaFoldDB" id="A0A935UHW1"/>
<accession>A0A935UHW1</accession>
<evidence type="ECO:0000313" key="1">
    <source>
        <dbReference type="EMBL" id="MBK7677496.1"/>
    </source>
</evidence>
<evidence type="ECO:0000313" key="2">
    <source>
        <dbReference type="Proteomes" id="UP000697998"/>
    </source>
</evidence>
<dbReference type="Proteomes" id="UP000697998">
    <property type="component" value="Unassembled WGS sequence"/>
</dbReference>
<name>A0A935UHW1_9PROT</name>
<protein>
    <submittedName>
        <fullName evidence="1">Uncharacterized protein</fullName>
    </submittedName>
</protein>
<sequence>MPAGVGLSKYYSNTAYVQKWFLIGDDRCLYLIYNGAESYGVSQESGDWAIYGFGEAISYVPGDLGHSFVIGNNTTSWSPYANQNGSCVPGGFYTHSYTGCYFSRPFSQELGNPVRFRIAGNAVCQGWGSSPSASGRVPYPNPADLSMLFHTPIWMQEENSKAVRGELPGPYQPLHSYMQARIGDVVVVNGRKILLTHAFDADSGGDGVNSAGAGTGVMGWDITGPWR</sequence>
<reference evidence="1 2" key="1">
    <citation type="submission" date="2020-10" db="EMBL/GenBank/DDBJ databases">
        <title>Connecting structure to function with the recovery of over 1000 high-quality activated sludge metagenome-assembled genomes encoding full-length rRNA genes using long-read sequencing.</title>
        <authorList>
            <person name="Singleton C.M."/>
            <person name="Petriglieri F."/>
            <person name="Kristensen J.M."/>
            <person name="Kirkegaard R.H."/>
            <person name="Michaelsen T.Y."/>
            <person name="Andersen M.H."/>
            <person name="Karst S.M."/>
            <person name="Dueholm M.S."/>
            <person name="Nielsen P.H."/>
            <person name="Albertsen M."/>
        </authorList>
    </citation>
    <scope>NUCLEOTIDE SEQUENCE [LARGE SCALE GENOMIC DNA]</scope>
    <source>
        <strain evidence="1">EsbW_18-Q3-R4-48_BATAC.285</strain>
    </source>
</reference>
<dbReference type="EMBL" id="JADJMH010000037">
    <property type="protein sequence ID" value="MBK7677496.1"/>
    <property type="molecule type" value="Genomic_DNA"/>
</dbReference>
<comment type="caution">
    <text evidence="1">The sequence shown here is derived from an EMBL/GenBank/DDBJ whole genome shotgun (WGS) entry which is preliminary data.</text>
</comment>
<proteinExistence type="predicted"/>
<organism evidence="1 2">
    <name type="scientific">Candidatus Accumulibacter proximus</name>
    <dbReference type="NCBI Taxonomy" id="2954385"/>
    <lineage>
        <taxon>Bacteria</taxon>
        <taxon>Pseudomonadati</taxon>
        <taxon>Pseudomonadota</taxon>
        <taxon>Betaproteobacteria</taxon>
        <taxon>Candidatus Accumulibacter</taxon>
    </lineage>
</organism>